<evidence type="ECO:0000313" key="5">
    <source>
        <dbReference type="Proteomes" id="UP000240883"/>
    </source>
</evidence>
<proteinExistence type="inferred from homology"/>
<dbReference type="InterPro" id="IPR036291">
    <property type="entry name" value="NAD(P)-bd_dom_sf"/>
</dbReference>
<dbReference type="Gene3D" id="3.40.50.720">
    <property type="entry name" value="NAD(P)-binding Rossmann-like Domain"/>
    <property type="match status" value="1"/>
</dbReference>
<keyword evidence="5" id="KW-1185">Reference proteome</keyword>
<dbReference type="PANTHER" id="PTHR24320:SF282">
    <property type="entry name" value="WW DOMAIN-CONTAINING OXIDOREDUCTASE"/>
    <property type="match status" value="1"/>
</dbReference>
<dbReference type="InterPro" id="IPR002347">
    <property type="entry name" value="SDR_fam"/>
</dbReference>
<dbReference type="GO" id="GO:0016491">
    <property type="term" value="F:oxidoreductase activity"/>
    <property type="evidence" value="ECO:0007669"/>
    <property type="project" value="UniProtKB-KW"/>
</dbReference>
<accession>A0A2T2P1A9</accession>
<organism evidence="4 5">
    <name type="scientific">Corynespora cassiicola Philippines</name>
    <dbReference type="NCBI Taxonomy" id="1448308"/>
    <lineage>
        <taxon>Eukaryota</taxon>
        <taxon>Fungi</taxon>
        <taxon>Dikarya</taxon>
        <taxon>Ascomycota</taxon>
        <taxon>Pezizomycotina</taxon>
        <taxon>Dothideomycetes</taxon>
        <taxon>Pleosporomycetidae</taxon>
        <taxon>Pleosporales</taxon>
        <taxon>Corynesporascaceae</taxon>
        <taxon>Corynespora</taxon>
    </lineage>
</organism>
<dbReference type="AlphaFoldDB" id="A0A2T2P1A9"/>
<evidence type="ECO:0000313" key="4">
    <source>
        <dbReference type="EMBL" id="PSN71470.1"/>
    </source>
</evidence>
<dbReference type="SUPFAM" id="SSF51735">
    <property type="entry name" value="NAD(P)-binding Rossmann-fold domains"/>
    <property type="match status" value="1"/>
</dbReference>
<dbReference type="PANTHER" id="PTHR24320">
    <property type="entry name" value="RETINOL DEHYDROGENASE"/>
    <property type="match status" value="1"/>
</dbReference>
<keyword evidence="3" id="KW-0560">Oxidoreductase</keyword>
<dbReference type="STRING" id="1448308.A0A2T2P1A9"/>
<dbReference type="PRINTS" id="PR00081">
    <property type="entry name" value="GDHRDH"/>
</dbReference>
<dbReference type="Proteomes" id="UP000240883">
    <property type="component" value="Unassembled WGS sequence"/>
</dbReference>
<gene>
    <name evidence="4" type="ORF">BS50DRAFT_570827</name>
</gene>
<name>A0A2T2P1A9_CORCC</name>
<reference evidence="4 5" key="1">
    <citation type="journal article" date="2018" name="Front. Microbiol.">
        <title>Genome-Wide Analysis of Corynespora cassiicola Leaf Fall Disease Putative Effectors.</title>
        <authorList>
            <person name="Lopez D."/>
            <person name="Ribeiro S."/>
            <person name="Label P."/>
            <person name="Fumanal B."/>
            <person name="Venisse J.S."/>
            <person name="Kohler A."/>
            <person name="de Oliveira R.R."/>
            <person name="Labutti K."/>
            <person name="Lipzen A."/>
            <person name="Lail K."/>
            <person name="Bauer D."/>
            <person name="Ohm R.A."/>
            <person name="Barry K.W."/>
            <person name="Spatafora J."/>
            <person name="Grigoriev I.V."/>
            <person name="Martin F.M."/>
            <person name="Pujade-Renaud V."/>
        </authorList>
    </citation>
    <scope>NUCLEOTIDE SEQUENCE [LARGE SCALE GENOMIC DNA]</scope>
    <source>
        <strain evidence="4 5">Philippines</strain>
    </source>
</reference>
<evidence type="ECO:0000256" key="3">
    <source>
        <dbReference type="ARBA" id="ARBA00023002"/>
    </source>
</evidence>
<dbReference type="OrthoDB" id="191139at2759"/>
<comment type="similarity">
    <text evidence="1">Belongs to the short-chain dehydrogenases/reductases (SDR) family.</text>
</comment>
<sequence>MVHCKKTPQFDAKRDIPQLDGKVILVTGGNVGLGKQAILDYAQHNPAQIWLAARNLDKAAAAVKEIQEELPNTALPPIHLLQLDLSSLESVKNAARTFMAQTDRLDILMLNAGIMAAPPALTKDGYEVQFATNYLGHALFTKLLLPVLGKTAARPGADVRIVTVSSDLHTNAPKEGIRFDAIKSQCEDMSAYERYGQSKLAQILWARQMAKLYPQFTVASIHPGVVRTNLQAGATGQPRVLQFAMNAMHFMLTPVEQGVRNQLWATVSKDVQSGEYYHPVGVGGEGSKLARDGELANKLWEWSEKNLANHTI</sequence>
<keyword evidence="2" id="KW-0521">NADP</keyword>
<dbReference type="Pfam" id="PF00106">
    <property type="entry name" value="adh_short"/>
    <property type="match status" value="1"/>
</dbReference>
<protein>
    <submittedName>
        <fullName evidence="4">Short-chain dehydrogenase/reductase</fullName>
    </submittedName>
</protein>
<evidence type="ECO:0000256" key="1">
    <source>
        <dbReference type="ARBA" id="ARBA00006484"/>
    </source>
</evidence>
<evidence type="ECO:0000256" key="2">
    <source>
        <dbReference type="ARBA" id="ARBA00022857"/>
    </source>
</evidence>
<dbReference type="EMBL" id="KZ678131">
    <property type="protein sequence ID" value="PSN71470.1"/>
    <property type="molecule type" value="Genomic_DNA"/>
</dbReference>